<dbReference type="GO" id="GO:0000160">
    <property type="term" value="P:phosphorelay signal transduction system"/>
    <property type="evidence" value="ECO:0007669"/>
    <property type="project" value="UniProtKB-KW"/>
</dbReference>
<reference evidence="5 6" key="1">
    <citation type="submission" date="2019-03" db="EMBL/GenBank/DDBJ databases">
        <title>Nitrincola sp. nov. isolated from an Indian soda lake.</title>
        <authorList>
            <person name="Joshi A."/>
            <person name="Thite S.V."/>
            <person name="Joseph N."/>
            <person name="Dhotre D."/>
            <person name="Moorthy M."/>
            <person name="Shouche Y.S."/>
        </authorList>
    </citation>
    <scope>NUCLEOTIDE SEQUENCE [LARGE SCALE GENOMIC DNA]</scope>
    <source>
        <strain evidence="5 6">MEB193</strain>
    </source>
</reference>
<dbReference type="Pfam" id="PF04397">
    <property type="entry name" value="LytTR"/>
    <property type="match status" value="1"/>
</dbReference>
<proteinExistence type="predicted"/>
<sequence>MRTLIVDDEPLARSRLKRLLQAHRHFTLIGEATNGEEALTLTAKLKPDLILLDIEMPGENGLEVAAKINQLPIPPAIIFVTAHAEHALDAYRVKPEDYLLKPVDAARLAQALKQLGTQTRAHLEKKEEENPWITYQIGTSLRRIRFDQVQYFIAEDKLVRMVFDGGEAILDKSLKQLEKELQGKVLRVHRNTLINRCRLERLTLLPNGQHLVSILGCTKKIEASRRLASIIKHTLFT</sequence>
<dbReference type="InterPro" id="IPR052048">
    <property type="entry name" value="ST_Response_Regulator"/>
</dbReference>
<feature type="domain" description="Response regulatory" evidence="3">
    <location>
        <begin position="2"/>
        <end position="116"/>
    </location>
</feature>
<dbReference type="SMART" id="SM00850">
    <property type="entry name" value="LytTR"/>
    <property type="match status" value="1"/>
</dbReference>
<dbReference type="Pfam" id="PF00072">
    <property type="entry name" value="Response_reg"/>
    <property type="match status" value="1"/>
</dbReference>
<organism evidence="5 6">
    <name type="scientific">Nitrincola tapanii</name>
    <dbReference type="NCBI Taxonomy" id="1708751"/>
    <lineage>
        <taxon>Bacteria</taxon>
        <taxon>Pseudomonadati</taxon>
        <taxon>Pseudomonadota</taxon>
        <taxon>Gammaproteobacteria</taxon>
        <taxon>Oceanospirillales</taxon>
        <taxon>Oceanospirillaceae</taxon>
        <taxon>Nitrincola</taxon>
    </lineage>
</organism>
<comment type="caution">
    <text evidence="5">The sequence shown here is derived from an EMBL/GenBank/DDBJ whole genome shotgun (WGS) entry which is preliminary data.</text>
</comment>
<dbReference type="InterPro" id="IPR011006">
    <property type="entry name" value="CheY-like_superfamily"/>
</dbReference>
<dbReference type="SUPFAM" id="SSF52172">
    <property type="entry name" value="CheY-like"/>
    <property type="match status" value="1"/>
</dbReference>
<keyword evidence="6" id="KW-1185">Reference proteome</keyword>
<dbReference type="OrthoDB" id="236568at2"/>
<accession>A0A5A9W838</accession>
<dbReference type="InterPro" id="IPR001789">
    <property type="entry name" value="Sig_transdc_resp-reg_receiver"/>
</dbReference>
<dbReference type="EMBL" id="SMRS01000001">
    <property type="protein sequence ID" value="KAA0876278.1"/>
    <property type="molecule type" value="Genomic_DNA"/>
</dbReference>
<evidence type="ECO:0000256" key="1">
    <source>
        <dbReference type="ARBA" id="ARBA00023012"/>
    </source>
</evidence>
<dbReference type="PANTHER" id="PTHR43228:SF1">
    <property type="entry name" value="TWO-COMPONENT RESPONSE REGULATOR ARR22"/>
    <property type="match status" value="1"/>
</dbReference>
<evidence type="ECO:0000259" key="3">
    <source>
        <dbReference type="PROSITE" id="PS50110"/>
    </source>
</evidence>
<dbReference type="GO" id="GO:0003677">
    <property type="term" value="F:DNA binding"/>
    <property type="evidence" value="ECO:0007669"/>
    <property type="project" value="InterPro"/>
</dbReference>
<evidence type="ECO:0000259" key="4">
    <source>
        <dbReference type="PROSITE" id="PS50930"/>
    </source>
</evidence>
<dbReference type="AlphaFoldDB" id="A0A5A9W838"/>
<dbReference type="Gene3D" id="3.40.50.2300">
    <property type="match status" value="1"/>
</dbReference>
<evidence type="ECO:0000256" key="2">
    <source>
        <dbReference type="PROSITE-ProRule" id="PRU00169"/>
    </source>
</evidence>
<keyword evidence="2" id="KW-0597">Phosphoprotein</keyword>
<gene>
    <name evidence="5" type="ORF">E1H14_00645</name>
</gene>
<dbReference type="PANTHER" id="PTHR43228">
    <property type="entry name" value="TWO-COMPONENT RESPONSE REGULATOR"/>
    <property type="match status" value="1"/>
</dbReference>
<name>A0A5A9W838_9GAMM</name>
<dbReference type="PROSITE" id="PS50110">
    <property type="entry name" value="RESPONSE_REGULATORY"/>
    <property type="match status" value="1"/>
</dbReference>
<dbReference type="RefSeq" id="WP_149389528.1">
    <property type="nucleotide sequence ID" value="NZ_SMRS01000001.1"/>
</dbReference>
<feature type="modified residue" description="4-aspartylphosphate" evidence="2">
    <location>
        <position position="53"/>
    </location>
</feature>
<dbReference type="SMART" id="SM00448">
    <property type="entry name" value="REC"/>
    <property type="match status" value="1"/>
</dbReference>
<dbReference type="Proteomes" id="UP000325302">
    <property type="component" value="Unassembled WGS sequence"/>
</dbReference>
<keyword evidence="1" id="KW-0902">Two-component regulatory system</keyword>
<dbReference type="Gene3D" id="2.40.50.1020">
    <property type="entry name" value="LytTr DNA-binding domain"/>
    <property type="match status" value="1"/>
</dbReference>
<dbReference type="PROSITE" id="PS50930">
    <property type="entry name" value="HTH_LYTTR"/>
    <property type="match status" value="1"/>
</dbReference>
<evidence type="ECO:0000313" key="6">
    <source>
        <dbReference type="Proteomes" id="UP000325302"/>
    </source>
</evidence>
<evidence type="ECO:0000313" key="5">
    <source>
        <dbReference type="EMBL" id="KAA0876278.1"/>
    </source>
</evidence>
<protein>
    <submittedName>
        <fullName evidence="5">Response regulator transcription factor</fullName>
    </submittedName>
</protein>
<feature type="domain" description="HTH LytTR-type" evidence="4">
    <location>
        <begin position="133"/>
        <end position="237"/>
    </location>
</feature>
<dbReference type="InterPro" id="IPR007492">
    <property type="entry name" value="LytTR_DNA-bd_dom"/>
</dbReference>